<reference evidence="5 7" key="2">
    <citation type="submission" date="2018-06" db="EMBL/GenBank/DDBJ databases">
        <authorList>
            <consortium name="Pathogen Informatics"/>
            <person name="Doyle S."/>
        </authorList>
    </citation>
    <scope>NUCLEOTIDE SEQUENCE [LARGE SCALE GENOMIC DNA]</scope>
    <source>
        <strain evidence="5 7">NCTC12376</strain>
    </source>
</reference>
<dbReference type="Proteomes" id="UP000254230">
    <property type="component" value="Unassembled WGS sequence"/>
</dbReference>
<keyword evidence="1" id="KW-0676">Redox-active center</keyword>
<dbReference type="Gene3D" id="3.40.30.10">
    <property type="entry name" value="Glutaredoxin"/>
    <property type="match status" value="1"/>
</dbReference>
<evidence type="ECO:0000313" key="4">
    <source>
        <dbReference type="EMBL" id="KTD47801.1"/>
    </source>
</evidence>
<organism evidence="5 7">
    <name type="scientific">Legionella quateirensis</name>
    <dbReference type="NCBI Taxonomy" id="45072"/>
    <lineage>
        <taxon>Bacteria</taxon>
        <taxon>Pseudomonadati</taxon>
        <taxon>Pseudomonadota</taxon>
        <taxon>Gammaproteobacteria</taxon>
        <taxon>Legionellales</taxon>
        <taxon>Legionellaceae</taxon>
        <taxon>Legionella</taxon>
    </lineage>
</organism>
<dbReference type="InterPro" id="IPR014109">
    <property type="entry name" value="Thiol-disulphide_isomerase_rbB"/>
</dbReference>
<dbReference type="STRING" id="45072.Lqua_2194"/>
<feature type="chain" id="PRO_5016911933" evidence="2">
    <location>
        <begin position="21"/>
        <end position="166"/>
    </location>
</feature>
<evidence type="ECO:0000313" key="6">
    <source>
        <dbReference type="Proteomes" id="UP000054639"/>
    </source>
</evidence>
<name>A0A378KP60_9GAMM</name>
<dbReference type="InterPro" id="IPR036249">
    <property type="entry name" value="Thioredoxin-like_sf"/>
</dbReference>
<accession>A0A378KP60</accession>
<dbReference type="RefSeq" id="WP_058474332.1">
    <property type="nucleotide sequence ID" value="NZ_CAAAIL010000008.1"/>
</dbReference>
<evidence type="ECO:0000313" key="7">
    <source>
        <dbReference type="Proteomes" id="UP000254230"/>
    </source>
</evidence>
<feature type="signal peptide" evidence="2">
    <location>
        <begin position="1"/>
        <end position="20"/>
    </location>
</feature>
<gene>
    <name evidence="4" type="ORF">Lqua_2194</name>
    <name evidence="5" type="ORF">NCTC12376_00485</name>
</gene>
<dbReference type="EMBL" id="UGOW01000001">
    <property type="protein sequence ID" value="STY16694.1"/>
    <property type="molecule type" value="Genomic_DNA"/>
</dbReference>
<dbReference type="SUPFAM" id="SSF52833">
    <property type="entry name" value="Thioredoxin-like"/>
    <property type="match status" value="1"/>
</dbReference>
<sequence length="166" mass="18758">MKNRLFILLVLSLQVMCSYAGQGWLNQMIVSKEKGGSNHSELKKSDDGFFNQHVLVLFYASTCPHCHQFAPEIKRWAERQQAEVLALSFDNQPLPDFPSFLPATTEWVNAAYAGQSISYPALFVLNKETHVLYPVAIGSMTSTELDIRMMSLIPKIKAYEDKRISA</sequence>
<keyword evidence="6" id="KW-1185">Reference proteome</keyword>
<evidence type="ECO:0000259" key="3">
    <source>
        <dbReference type="PROSITE" id="PS51352"/>
    </source>
</evidence>
<dbReference type="EMBL" id="LNYR01000031">
    <property type="protein sequence ID" value="KTD47801.1"/>
    <property type="molecule type" value="Genomic_DNA"/>
</dbReference>
<dbReference type="PROSITE" id="PS00194">
    <property type="entry name" value="THIOREDOXIN_1"/>
    <property type="match status" value="1"/>
</dbReference>
<dbReference type="InterPro" id="IPR039555">
    <property type="entry name" value="TraF/TrbB"/>
</dbReference>
<dbReference type="Pfam" id="PF13728">
    <property type="entry name" value="TraF"/>
    <property type="match status" value="1"/>
</dbReference>
<protein>
    <submittedName>
        <fullName evidence="5">Conjugative transfer protein</fullName>
    </submittedName>
</protein>
<keyword evidence="2" id="KW-0732">Signal</keyword>
<evidence type="ECO:0000256" key="2">
    <source>
        <dbReference type="SAM" id="SignalP"/>
    </source>
</evidence>
<dbReference type="AlphaFoldDB" id="A0A378KP60"/>
<dbReference type="NCBIfam" id="TIGR02738">
    <property type="entry name" value="TrbB"/>
    <property type="match status" value="1"/>
</dbReference>
<reference evidence="4 6" key="1">
    <citation type="submission" date="2015-11" db="EMBL/GenBank/DDBJ databases">
        <title>Genomic analysis of 38 Legionella species identifies large and diverse effector repertoires.</title>
        <authorList>
            <person name="Burstein D."/>
            <person name="Amaro F."/>
            <person name="Zusman T."/>
            <person name="Lifshitz Z."/>
            <person name="Cohen O."/>
            <person name="Gilbert J.A."/>
            <person name="Pupko T."/>
            <person name="Shuman H.A."/>
            <person name="Segal G."/>
        </authorList>
    </citation>
    <scope>NUCLEOTIDE SEQUENCE [LARGE SCALE GENOMIC DNA]</scope>
    <source>
        <strain evidence="4 6">ATCC 49507</strain>
    </source>
</reference>
<evidence type="ECO:0000313" key="5">
    <source>
        <dbReference type="EMBL" id="STY16694.1"/>
    </source>
</evidence>
<feature type="domain" description="Thioredoxin" evidence="3">
    <location>
        <begin position="20"/>
        <end position="155"/>
    </location>
</feature>
<dbReference type="InterPro" id="IPR013766">
    <property type="entry name" value="Thioredoxin_domain"/>
</dbReference>
<proteinExistence type="predicted"/>
<dbReference type="PROSITE" id="PS51352">
    <property type="entry name" value="THIOREDOXIN_2"/>
    <property type="match status" value="1"/>
</dbReference>
<dbReference type="GO" id="GO:0015036">
    <property type="term" value="F:disulfide oxidoreductase activity"/>
    <property type="evidence" value="ECO:0007669"/>
    <property type="project" value="UniProtKB-ARBA"/>
</dbReference>
<evidence type="ECO:0000256" key="1">
    <source>
        <dbReference type="ARBA" id="ARBA00023284"/>
    </source>
</evidence>
<dbReference type="OrthoDB" id="5559625at2"/>
<dbReference type="InterPro" id="IPR017937">
    <property type="entry name" value="Thioredoxin_CS"/>
</dbReference>
<dbReference type="Proteomes" id="UP000054639">
    <property type="component" value="Unassembled WGS sequence"/>
</dbReference>